<dbReference type="AlphaFoldDB" id="A0A5K3EQG9"/>
<reference evidence="2" key="1">
    <citation type="submission" date="2019-11" db="UniProtKB">
        <authorList>
            <consortium name="WormBaseParasite"/>
        </authorList>
    </citation>
    <scope>IDENTIFICATION</scope>
</reference>
<dbReference type="WBParaSite" id="MCU_002289-RA">
    <property type="protein sequence ID" value="MCU_002289-RA"/>
    <property type="gene ID" value="MCU_002289"/>
</dbReference>
<name>A0A5K3EQG9_MESCO</name>
<evidence type="ECO:0000313" key="2">
    <source>
        <dbReference type="WBParaSite" id="MCU_002289-RA"/>
    </source>
</evidence>
<feature type="compositionally biased region" description="Polar residues" evidence="1">
    <location>
        <begin position="1"/>
        <end position="19"/>
    </location>
</feature>
<feature type="region of interest" description="Disordered" evidence="1">
    <location>
        <begin position="1"/>
        <end position="84"/>
    </location>
</feature>
<evidence type="ECO:0000256" key="1">
    <source>
        <dbReference type="SAM" id="MobiDB-lite"/>
    </source>
</evidence>
<sequence>MPSPRQVQWGRSSRTQPSTPGRRRRDIPSTPNSGGGSGNVARRHVLQSQTSVTIDQPIDYTGLSLEEEDEEEEEEEEEGSSGTRRCLYTSYLRRRLKETRPCSMDEGKLECLHTINPRRLQRSNASSSRAMSFENPYYEESEGESWRIMVAFIIHKTFLR</sequence>
<proteinExistence type="predicted"/>
<accession>A0A5K3EQG9</accession>
<organism evidence="2">
    <name type="scientific">Mesocestoides corti</name>
    <name type="common">Flatworm</name>
    <dbReference type="NCBI Taxonomy" id="53468"/>
    <lineage>
        <taxon>Eukaryota</taxon>
        <taxon>Metazoa</taxon>
        <taxon>Spiralia</taxon>
        <taxon>Lophotrochozoa</taxon>
        <taxon>Platyhelminthes</taxon>
        <taxon>Cestoda</taxon>
        <taxon>Eucestoda</taxon>
        <taxon>Cyclophyllidea</taxon>
        <taxon>Mesocestoididae</taxon>
        <taxon>Mesocestoides</taxon>
    </lineage>
</organism>
<feature type="compositionally biased region" description="Acidic residues" evidence="1">
    <location>
        <begin position="65"/>
        <end position="79"/>
    </location>
</feature>
<protein>
    <submittedName>
        <fullName evidence="2">Uncharacterized protein</fullName>
    </submittedName>
</protein>